<gene>
    <name evidence="2" type="ORF">SAMN04488101_101211</name>
</gene>
<dbReference type="InterPro" id="IPR027417">
    <property type="entry name" value="P-loop_NTPase"/>
</dbReference>
<dbReference type="InterPro" id="IPR010997">
    <property type="entry name" value="HRDC-like_sf"/>
</dbReference>
<name>A0A1W2A0B1_9SPHI</name>
<dbReference type="PROSITE" id="PS50967">
    <property type="entry name" value="HRDC"/>
    <property type="match status" value="1"/>
</dbReference>
<dbReference type="SMART" id="SM00341">
    <property type="entry name" value="HRDC"/>
    <property type="match status" value="1"/>
</dbReference>
<dbReference type="GO" id="GO:0003676">
    <property type="term" value="F:nucleic acid binding"/>
    <property type="evidence" value="ECO:0007669"/>
    <property type="project" value="InterPro"/>
</dbReference>
<dbReference type="InterPro" id="IPR010285">
    <property type="entry name" value="DNA_helicase_pif1-like_DEAD"/>
</dbReference>
<dbReference type="PANTHER" id="PTHR47642">
    <property type="entry name" value="ATP-DEPENDENT DNA HELICASE"/>
    <property type="match status" value="1"/>
</dbReference>
<dbReference type="RefSeq" id="WP_084286806.1">
    <property type="nucleotide sequence ID" value="NZ_FWYB01000001.1"/>
</dbReference>
<dbReference type="GO" id="GO:0003678">
    <property type="term" value="F:DNA helicase activity"/>
    <property type="evidence" value="ECO:0007669"/>
    <property type="project" value="InterPro"/>
</dbReference>
<organism evidence="2 3">
    <name type="scientific">Pedobacter nyackensis</name>
    <dbReference type="NCBI Taxonomy" id="475255"/>
    <lineage>
        <taxon>Bacteria</taxon>
        <taxon>Pseudomonadati</taxon>
        <taxon>Bacteroidota</taxon>
        <taxon>Sphingobacteriia</taxon>
        <taxon>Sphingobacteriales</taxon>
        <taxon>Sphingobacteriaceae</taxon>
        <taxon>Pedobacter</taxon>
    </lineage>
</organism>
<proteinExistence type="predicted"/>
<dbReference type="STRING" id="475255.SAMN04488101_101211"/>
<dbReference type="Gene3D" id="3.40.50.300">
    <property type="entry name" value="P-loop containing nucleotide triphosphate hydrolases"/>
    <property type="match status" value="2"/>
</dbReference>
<dbReference type="Pfam" id="PF05970">
    <property type="entry name" value="PIF1"/>
    <property type="match status" value="1"/>
</dbReference>
<evidence type="ECO:0000259" key="1">
    <source>
        <dbReference type="PROSITE" id="PS50967"/>
    </source>
</evidence>
<dbReference type="InterPro" id="IPR044876">
    <property type="entry name" value="HRDC_dom_sf"/>
</dbReference>
<dbReference type="CDD" id="cd18809">
    <property type="entry name" value="SF1_C_RecD"/>
    <property type="match status" value="1"/>
</dbReference>
<reference evidence="2 3" key="1">
    <citation type="submission" date="2017-04" db="EMBL/GenBank/DDBJ databases">
        <authorList>
            <person name="Afonso C.L."/>
            <person name="Miller P.J."/>
            <person name="Scott M.A."/>
            <person name="Spackman E."/>
            <person name="Goraichik I."/>
            <person name="Dimitrov K.M."/>
            <person name="Suarez D.L."/>
            <person name="Swayne D.E."/>
        </authorList>
    </citation>
    <scope>NUCLEOTIDE SEQUENCE [LARGE SCALE GENOMIC DNA]</scope>
    <source>
        <strain evidence="2 3">DSM 19625</strain>
    </source>
</reference>
<dbReference type="OrthoDB" id="9763659at2"/>
<dbReference type="Gene3D" id="1.10.150.80">
    <property type="entry name" value="HRDC domain"/>
    <property type="match status" value="1"/>
</dbReference>
<dbReference type="InterPro" id="IPR002121">
    <property type="entry name" value="HRDC_dom"/>
</dbReference>
<accession>A0A1W2A0B1</accession>
<keyword evidence="2" id="KW-0378">Hydrolase</keyword>
<sequence length="703" mass="79958">MTTDDLDPIHKQVISFIENTTKPIFVTGKAGTGKTTFLHYLKSSITKNLAVIAPTAIAALNAGGVTIHSFFQLPLGPLEPLDFIDNENILKLPALSGEKRSLLIALELLIIDEISMVRADTIDRIDLSLRMARGISVPFGGVQIIMFGDPYQLPPIFQNDWPILRRYYNSPYFFSSIVFTSVAMITFELTKVHRQSDPFFLSLLNNIRIGKVDSQLLGKLNEHIFLPSEDLSDEYITIATHNHIVNEINEKHLNELPGEIYSHIARIKGEFPKEAYPTDFELRLKVGARVIFIKNDSSGNKLFYNGRVANILSIEDTNIRVRFHDDNSELTISPEVWSNQKYTINDVSNSIKESTIGTFSQYPLKLSWAITVHKSQGLTFEKAAIDIDAAFAPGQAYVALSRCRSLEGIILRAPVREESILNDPKIHDFMSQMKLASLSNEQLDIYKMKEQYLSVKELLDFSYFSCQWERLNSLVDMDFETPQENLKDLLLQIKIVVEKQVDSVARQFTNREFNTLDQSLPLSHHPIFLVRLKKASTYFEEKLKGLHELAQNLLNYPLNSTNSNLFFKYYNSFISVCLSKIAGFESNFDEPAIYETVKRMQDAMLNYVSVHSFYSLPETKKKSIQNPLVFDELLNWRKDLAHKRSVAEYIIISEKLCIKIASKLPNSLQELGAINGIGQDKAAELGDDILKIVRKFTGKNNLF</sequence>
<dbReference type="FunFam" id="3.40.50.300:FF:001498">
    <property type="entry name" value="ATP-dependent DNA helicase"/>
    <property type="match status" value="1"/>
</dbReference>
<keyword evidence="2" id="KW-0547">Nucleotide-binding</keyword>
<dbReference type="EMBL" id="FWYB01000001">
    <property type="protein sequence ID" value="SMC54046.1"/>
    <property type="molecule type" value="Genomic_DNA"/>
</dbReference>
<feature type="domain" description="HRDC" evidence="1">
    <location>
        <begin position="623"/>
        <end position="703"/>
    </location>
</feature>
<keyword evidence="3" id="KW-1185">Reference proteome</keyword>
<dbReference type="AlphaFoldDB" id="A0A1W2A0B1"/>
<keyword evidence="2" id="KW-0067">ATP-binding</keyword>
<dbReference type="SUPFAM" id="SSF52540">
    <property type="entry name" value="P-loop containing nucleoside triphosphate hydrolases"/>
    <property type="match status" value="2"/>
</dbReference>
<dbReference type="SUPFAM" id="SSF47819">
    <property type="entry name" value="HRDC-like"/>
    <property type="match status" value="1"/>
</dbReference>
<dbReference type="PANTHER" id="PTHR47642:SF7">
    <property type="entry name" value="ATP-DEPENDENT DNA HELICASE PIF1"/>
    <property type="match status" value="1"/>
</dbReference>
<dbReference type="GO" id="GO:0000723">
    <property type="term" value="P:telomere maintenance"/>
    <property type="evidence" value="ECO:0007669"/>
    <property type="project" value="InterPro"/>
</dbReference>
<keyword evidence="2" id="KW-0347">Helicase</keyword>
<protein>
    <submittedName>
        <fullName evidence="2">Helicase</fullName>
    </submittedName>
</protein>
<dbReference type="Pfam" id="PF00570">
    <property type="entry name" value="HRDC"/>
    <property type="match status" value="1"/>
</dbReference>
<dbReference type="GO" id="GO:0000166">
    <property type="term" value="F:nucleotide binding"/>
    <property type="evidence" value="ECO:0007669"/>
    <property type="project" value="InterPro"/>
</dbReference>
<dbReference type="GO" id="GO:0006281">
    <property type="term" value="P:DNA repair"/>
    <property type="evidence" value="ECO:0007669"/>
    <property type="project" value="InterPro"/>
</dbReference>
<evidence type="ECO:0000313" key="3">
    <source>
        <dbReference type="Proteomes" id="UP000192678"/>
    </source>
</evidence>
<dbReference type="Proteomes" id="UP000192678">
    <property type="component" value="Unassembled WGS sequence"/>
</dbReference>
<dbReference type="InterPro" id="IPR051055">
    <property type="entry name" value="PIF1_helicase"/>
</dbReference>
<evidence type="ECO:0000313" key="2">
    <source>
        <dbReference type="EMBL" id="SMC54046.1"/>
    </source>
</evidence>